<dbReference type="Proteomes" id="UP000240811">
    <property type="component" value="Unassembled WGS sequence"/>
</dbReference>
<proteinExistence type="predicted"/>
<feature type="transmembrane region" description="Helical" evidence="1">
    <location>
        <begin position="26"/>
        <end position="51"/>
    </location>
</feature>
<name>A0A2T4VZ60_9HYPH</name>
<keyword evidence="1" id="KW-1133">Transmembrane helix</keyword>
<keyword evidence="1" id="KW-0472">Membrane</keyword>
<evidence type="ECO:0000313" key="3">
    <source>
        <dbReference type="Proteomes" id="UP000240811"/>
    </source>
</evidence>
<dbReference type="AlphaFoldDB" id="A0A2T4VZ60"/>
<accession>A0A2T4VZ60</accession>
<dbReference type="EMBL" id="PSQJ01000001">
    <property type="protein sequence ID" value="PTL87061.1"/>
    <property type="molecule type" value="Genomic_DNA"/>
</dbReference>
<gene>
    <name evidence="2" type="ORF">C4617_01275</name>
</gene>
<comment type="caution">
    <text evidence="2">The sequence shown here is derived from an EMBL/GenBank/DDBJ whole genome shotgun (WGS) entry which is preliminary data.</text>
</comment>
<evidence type="ECO:0000313" key="2">
    <source>
        <dbReference type="EMBL" id="PTL87061.1"/>
    </source>
</evidence>
<protein>
    <recommendedName>
        <fullName evidence="4">LPS export ABC transporter periplasmic protein LptC</fullName>
    </recommendedName>
</protein>
<sequence length="211" mass="23660">MTSVDQIDYKNKILLQKQKAYHHSRFVWCCKIILPVIAITLLFWLLLVSWMRLNAIYSMPVGFDISASAGHTSMKKLIMSNYGKDSNVYSLVSDSVNTTIDNQNIYLLRGINLTVTTNGGGSDMKIIADSAQFDLYKNVLDINKPFNMILKGDTKMNCKSGIIDVKNSTMRSEECFLSRNRDLNILSHSCQIEGNSKVVTFSGGVLALMKI</sequence>
<evidence type="ECO:0000256" key="1">
    <source>
        <dbReference type="SAM" id="Phobius"/>
    </source>
</evidence>
<evidence type="ECO:0008006" key="4">
    <source>
        <dbReference type="Google" id="ProtNLM"/>
    </source>
</evidence>
<organism evidence="2 3">
    <name type="scientific">Candidatus Liberibacter europaeus</name>
    <dbReference type="NCBI Taxonomy" id="744859"/>
    <lineage>
        <taxon>Bacteria</taxon>
        <taxon>Pseudomonadati</taxon>
        <taxon>Pseudomonadota</taxon>
        <taxon>Alphaproteobacteria</taxon>
        <taxon>Hyphomicrobiales</taxon>
        <taxon>Rhizobiaceae</taxon>
        <taxon>Liberibacter</taxon>
    </lineage>
</organism>
<reference evidence="3" key="1">
    <citation type="submission" date="2018-02" db="EMBL/GenBank/DDBJ databases">
        <title>Genome sequence of Candidatus Liberibacter europaeus.</title>
        <authorList>
            <person name="Frampton R.A."/>
            <person name="Thompson S.M."/>
            <person name="David C."/>
            <person name="Addison S.M."/>
            <person name="Smith G.R."/>
        </authorList>
    </citation>
    <scope>NUCLEOTIDE SEQUENCE [LARGE SCALE GENOMIC DNA]</scope>
</reference>
<keyword evidence="1" id="KW-0812">Transmembrane</keyword>